<keyword evidence="5" id="KW-1185">Reference proteome</keyword>
<evidence type="ECO:0000256" key="2">
    <source>
        <dbReference type="SAM" id="SignalP"/>
    </source>
</evidence>
<feature type="signal peptide" evidence="2">
    <location>
        <begin position="1"/>
        <end position="23"/>
    </location>
</feature>
<keyword evidence="2" id="KW-0732">Signal</keyword>
<feature type="domain" description="Beta-lactamase-related" evidence="3">
    <location>
        <begin position="46"/>
        <end position="370"/>
    </location>
</feature>
<name>A0A1Q4V3P1_9ACTN</name>
<dbReference type="Gene3D" id="3.40.710.10">
    <property type="entry name" value="DD-peptidase/beta-lactamase superfamily"/>
    <property type="match status" value="1"/>
</dbReference>
<dbReference type="EMBL" id="LFBV01000007">
    <property type="protein sequence ID" value="OKH92330.1"/>
    <property type="molecule type" value="Genomic_DNA"/>
</dbReference>
<organism evidence="4 5">
    <name type="scientific">Streptomyces uncialis</name>
    <dbReference type="NCBI Taxonomy" id="1048205"/>
    <lineage>
        <taxon>Bacteria</taxon>
        <taxon>Bacillati</taxon>
        <taxon>Actinomycetota</taxon>
        <taxon>Actinomycetes</taxon>
        <taxon>Kitasatosporales</taxon>
        <taxon>Streptomycetaceae</taxon>
        <taxon>Streptomyces</taxon>
    </lineage>
</organism>
<feature type="region of interest" description="Disordered" evidence="1">
    <location>
        <begin position="61"/>
        <end position="81"/>
    </location>
</feature>
<evidence type="ECO:0000313" key="4">
    <source>
        <dbReference type="EMBL" id="OKH92330.1"/>
    </source>
</evidence>
<dbReference type="Proteomes" id="UP000186455">
    <property type="component" value="Unassembled WGS sequence"/>
</dbReference>
<comment type="caution">
    <text evidence="4">The sequence shown here is derived from an EMBL/GenBank/DDBJ whole genome shotgun (WGS) entry which is preliminary data.</text>
</comment>
<accession>A0A1Q4V3P1</accession>
<dbReference type="SUPFAM" id="SSF56601">
    <property type="entry name" value="beta-lactamase/transpeptidase-like"/>
    <property type="match status" value="1"/>
</dbReference>
<protein>
    <submittedName>
        <fullName evidence="4">Peptidase</fullName>
    </submittedName>
</protein>
<evidence type="ECO:0000259" key="3">
    <source>
        <dbReference type="Pfam" id="PF00144"/>
    </source>
</evidence>
<dbReference type="PANTHER" id="PTHR46825">
    <property type="entry name" value="D-ALANYL-D-ALANINE-CARBOXYPEPTIDASE/ENDOPEPTIDASE AMPH"/>
    <property type="match status" value="1"/>
</dbReference>
<dbReference type="GeneID" id="96789794"/>
<dbReference type="Pfam" id="PF00144">
    <property type="entry name" value="Beta-lactamase"/>
    <property type="match status" value="1"/>
</dbReference>
<evidence type="ECO:0000313" key="5">
    <source>
        <dbReference type="Proteomes" id="UP000186455"/>
    </source>
</evidence>
<reference evidence="4 5" key="1">
    <citation type="submission" date="2015-06" db="EMBL/GenBank/DDBJ databases">
        <title>Cloning and characterization of the uncialamcin biosynthetic gene cluster.</title>
        <authorList>
            <person name="Yan X."/>
            <person name="Huang T."/>
            <person name="Ge H."/>
            <person name="Shen B."/>
        </authorList>
    </citation>
    <scope>NUCLEOTIDE SEQUENCE [LARGE SCALE GENOMIC DNA]</scope>
    <source>
        <strain evidence="4 5">DCA2648</strain>
    </source>
</reference>
<feature type="chain" id="PRO_5012253845" evidence="2">
    <location>
        <begin position="24"/>
        <end position="385"/>
    </location>
</feature>
<dbReference type="InterPro" id="IPR001466">
    <property type="entry name" value="Beta-lactam-related"/>
</dbReference>
<sequence>MSAGTVRTALATAVAVLATGVLAAPAAAHSVTAGETADRHGATRRALEQAVRDGVPGAVARARDRAGSWSGTAGVGDLDTGRERTAQDRYRIGSVTKTFVATVLLQLEAEERLDLDDTVERWLPGTVRGNGHDGRHITLRQLLNHTSGVFSYSADPGYQAKIFGEGFLRHRYDTWTPGQLVGLAMGHKPHFPPGTGWRYSNTNYTLAGMVVQKVTGRGYEAEIERRILRPLQLRATSVPRTDPRVPGPASRAYSPLSWDPAAKIRDVTELNPSLAGAGGGMISDSKDLQKFFRALLKGELLPPEQQNALTTTVPIDPQRPEYRYGLGVQSVRLSCGKEVWGHGGGIHGSQSEAFVTRDASHSLALNFNGDWAGDSGAVIEAEFCG</sequence>
<dbReference type="AlphaFoldDB" id="A0A1Q4V3P1"/>
<gene>
    <name evidence="4" type="ORF">AB852_25815</name>
</gene>
<dbReference type="InterPro" id="IPR012338">
    <property type="entry name" value="Beta-lactam/transpept-like"/>
</dbReference>
<evidence type="ECO:0000256" key="1">
    <source>
        <dbReference type="SAM" id="MobiDB-lite"/>
    </source>
</evidence>
<proteinExistence type="predicted"/>
<dbReference type="RefSeq" id="WP_073792658.1">
    <property type="nucleotide sequence ID" value="NZ_CP109583.1"/>
</dbReference>
<dbReference type="InterPro" id="IPR050491">
    <property type="entry name" value="AmpC-like"/>
</dbReference>
<dbReference type="PANTHER" id="PTHR46825:SF7">
    <property type="entry name" value="D-ALANYL-D-ALANINE CARBOXYPEPTIDASE"/>
    <property type="match status" value="1"/>
</dbReference>
<dbReference type="STRING" id="1048205.AB852_25815"/>